<proteinExistence type="predicted"/>
<evidence type="ECO:0000256" key="3">
    <source>
        <dbReference type="ARBA" id="ARBA00022777"/>
    </source>
</evidence>
<dbReference type="GO" id="GO:0016301">
    <property type="term" value="F:kinase activity"/>
    <property type="evidence" value="ECO:0007669"/>
    <property type="project" value="UniProtKB-KW"/>
</dbReference>
<dbReference type="Pfam" id="PF19279">
    <property type="entry name" value="YegS_C"/>
    <property type="match status" value="1"/>
</dbReference>
<comment type="caution">
    <text evidence="6">The sequence shown here is derived from an EMBL/GenBank/DDBJ whole genome shotgun (WGS) entry which is preliminary data.</text>
</comment>
<dbReference type="EMBL" id="PDNU01000008">
    <property type="protein sequence ID" value="PHK95589.1"/>
    <property type="molecule type" value="Genomic_DNA"/>
</dbReference>
<dbReference type="RefSeq" id="WP_099094820.1">
    <property type="nucleotide sequence ID" value="NZ_PDNU01000008.1"/>
</dbReference>
<dbReference type="SUPFAM" id="SSF111331">
    <property type="entry name" value="NAD kinase/diacylglycerol kinase-like"/>
    <property type="match status" value="1"/>
</dbReference>
<keyword evidence="4" id="KW-0067">ATP-binding</keyword>
<dbReference type="AlphaFoldDB" id="A0A2C7AC04"/>
<dbReference type="SMART" id="SM00046">
    <property type="entry name" value="DAGKc"/>
    <property type="match status" value="1"/>
</dbReference>
<dbReference type="Proteomes" id="UP000223527">
    <property type="component" value="Unassembled WGS sequence"/>
</dbReference>
<protein>
    <submittedName>
        <fullName evidence="6">Diacylglycerol kinase</fullName>
    </submittedName>
</protein>
<dbReference type="InterPro" id="IPR050187">
    <property type="entry name" value="Lipid_Phosphate_FormReg"/>
</dbReference>
<dbReference type="GO" id="GO:0005524">
    <property type="term" value="F:ATP binding"/>
    <property type="evidence" value="ECO:0007669"/>
    <property type="project" value="UniProtKB-KW"/>
</dbReference>
<dbReference type="InterPro" id="IPR001206">
    <property type="entry name" value="Diacylglycerol_kinase_cat_dom"/>
</dbReference>
<feature type="domain" description="DAGKc" evidence="5">
    <location>
        <begin position="1"/>
        <end position="125"/>
    </location>
</feature>
<dbReference type="PANTHER" id="PTHR12358">
    <property type="entry name" value="SPHINGOSINE KINASE"/>
    <property type="match status" value="1"/>
</dbReference>
<keyword evidence="7" id="KW-1185">Reference proteome</keyword>
<dbReference type="Pfam" id="PF00781">
    <property type="entry name" value="DAGK_cat"/>
    <property type="match status" value="1"/>
</dbReference>
<evidence type="ECO:0000256" key="1">
    <source>
        <dbReference type="ARBA" id="ARBA00022679"/>
    </source>
</evidence>
<dbReference type="Gene3D" id="2.60.200.40">
    <property type="match status" value="1"/>
</dbReference>
<evidence type="ECO:0000256" key="4">
    <source>
        <dbReference type="ARBA" id="ARBA00022840"/>
    </source>
</evidence>
<organism evidence="6 7">
    <name type="scientific">Teichococcus rhizosphaerae</name>
    <dbReference type="NCBI Taxonomy" id="1335062"/>
    <lineage>
        <taxon>Bacteria</taxon>
        <taxon>Pseudomonadati</taxon>
        <taxon>Pseudomonadota</taxon>
        <taxon>Alphaproteobacteria</taxon>
        <taxon>Acetobacterales</taxon>
        <taxon>Roseomonadaceae</taxon>
        <taxon>Roseomonas</taxon>
    </lineage>
</organism>
<reference evidence="6 7" key="1">
    <citation type="submission" date="2017-10" db="EMBL/GenBank/DDBJ databases">
        <authorList>
            <person name="Banno H."/>
            <person name="Chua N.-H."/>
        </authorList>
    </citation>
    <scope>NUCLEOTIDE SEQUENCE [LARGE SCALE GENOMIC DNA]</scope>
    <source>
        <strain evidence="6 7">YW11</strain>
    </source>
</reference>
<dbReference type="InterPro" id="IPR045540">
    <property type="entry name" value="YegS/DAGK_C"/>
</dbReference>
<dbReference type="Gene3D" id="3.40.50.10330">
    <property type="entry name" value="Probable inorganic polyphosphate/atp-NAD kinase, domain 1"/>
    <property type="match status" value="1"/>
</dbReference>
<keyword evidence="1" id="KW-0808">Transferase</keyword>
<dbReference type="GO" id="GO:0005886">
    <property type="term" value="C:plasma membrane"/>
    <property type="evidence" value="ECO:0007669"/>
    <property type="project" value="TreeGrafter"/>
</dbReference>
<dbReference type="InterPro" id="IPR016064">
    <property type="entry name" value="NAD/diacylglycerol_kinase_sf"/>
</dbReference>
<dbReference type="PANTHER" id="PTHR12358:SF106">
    <property type="entry name" value="LIPID KINASE YEGS"/>
    <property type="match status" value="1"/>
</dbReference>
<name>A0A2C7AC04_9PROT</name>
<accession>A0A2C7AC04</accession>
<dbReference type="PROSITE" id="PS50146">
    <property type="entry name" value="DAGK"/>
    <property type="match status" value="1"/>
</dbReference>
<sequence>MLIIFNPTAGPTRRRNMTRILSVLLEQGIQAELATTAHAGHAEEIAREAAREGRRVVAAAGGDGTIAEVASGLAGSGTALGILPLGTVNVLACELGIPRTPERAAMVLAQGRMAALRPGMARFADGRTRLFLQMLGAGFDAAVVAELSLPLKRQIGRGAYVWQTVRQLSAYRFPPVTAWIDGKAEVAASVVVTKNRFYAGRYELAPEALPGEEGFHVVLFRRSGALATALYGAALPLNLLPRMAGVEIRRAKAVRLEGPAALAQMDGDPAGALPVEIDDAPGPLRVLLPP</sequence>
<evidence type="ECO:0000256" key="2">
    <source>
        <dbReference type="ARBA" id="ARBA00022741"/>
    </source>
</evidence>
<evidence type="ECO:0000313" key="7">
    <source>
        <dbReference type="Proteomes" id="UP000223527"/>
    </source>
</evidence>
<evidence type="ECO:0000313" key="6">
    <source>
        <dbReference type="EMBL" id="PHK95589.1"/>
    </source>
</evidence>
<dbReference type="OrthoDB" id="9815110at2"/>
<evidence type="ECO:0000259" key="5">
    <source>
        <dbReference type="PROSITE" id="PS50146"/>
    </source>
</evidence>
<dbReference type="InterPro" id="IPR017438">
    <property type="entry name" value="ATP-NAD_kinase_N"/>
</dbReference>
<keyword evidence="2" id="KW-0547">Nucleotide-binding</keyword>
<gene>
    <name evidence="6" type="ORF">CR162_06970</name>
</gene>
<keyword evidence="3 6" id="KW-0418">Kinase</keyword>